<dbReference type="InterPro" id="IPR050428">
    <property type="entry name" value="TCS_sensor_his_kinase"/>
</dbReference>
<keyword evidence="10" id="KW-1185">Reference proteome</keyword>
<keyword evidence="7" id="KW-0472">Membrane</keyword>
<dbReference type="EMBL" id="JAENJH010000002">
    <property type="protein sequence ID" value="MBK1784276.1"/>
    <property type="molecule type" value="Genomic_DNA"/>
</dbReference>
<dbReference type="SUPFAM" id="SSF55874">
    <property type="entry name" value="ATPase domain of HSP90 chaperone/DNA topoisomerase II/histidine kinase"/>
    <property type="match status" value="1"/>
</dbReference>
<dbReference type="Proteomes" id="UP000635245">
    <property type="component" value="Unassembled WGS sequence"/>
</dbReference>
<gene>
    <name evidence="9" type="ORF">JHE00_08030</name>
</gene>
<dbReference type="GO" id="GO:0004673">
    <property type="term" value="F:protein histidine kinase activity"/>
    <property type="evidence" value="ECO:0007669"/>
    <property type="project" value="UniProtKB-EC"/>
</dbReference>
<feature type="compositionally biased region" description="Basic and acidic residues" evidence="6">
    <location>
        <begin position="690"/>
        <end position="708"/>
    </location>
</feature>
<evidence type="ECO:0000256" key="1">
    <source>
        <dbReference type="ARBA" id="ARBA00000085"/>
    </source>
</evidence>
<evidence type="ECO:0000313" key="10">
    <source>
        <dbReference type="Proteomes" id="UP000635245"/>
    </source>
</evidence>
<dbReference type="PANTHER" id="PTHR45436:SF5">
    <property type="entry name" value="SENSOR HISTIDINE KINASE TRCS"/>
    <property type="match status" value="1"/>
</dbReference>
<organism evidence="9 10">
    <name type="scientific">Prauserella cavernicola</name>
    <dbReference type="NCBI Taxonomy" id="2800127"/>
    <lineage>
        <taxon>Bacteria</taxon>
        <taxon>Bacillati</taxon>
        <taxon>Actinomycetota</taxon>
        <taxon>Actinomycetes</taxon>
        <taxon>Pseudonocardiales</taxon>
        <taxon>Pseudonocardiaceae</taxon>
        <taxon>Prauserella</taxon>
    </lineage>
</organism>
<feature type="transmembrane region" description="Helical" evidence="7">
    <location>
        <begin position="308"/>
        <end position="330"/>
    </location>
</feature>
<keyword evidence="7" id="KW-0812">Transmembrane</keyword>
<keyword evidence="7" id="KW-1133">Transmembrane helix</keyword>
<evidence type="ECO:0000256" key="2">
    <source>
        <dbReference type="ARBA" id="ARBA00012438"/>
    </source>
</evidence>
<accession>A0A934QQG9</accession>
<dbReference type="Pfam" id="PF02518">
    <property type="entry name" value="HATPase_c"/>
    <property type="match status" value="1"/>
</dbReference>
<dbReference type="InterPro" id="IPR003594">
    <property type="entry name" value="HATPase_dom"/>
</dbReference>
<dbReference type="InterPro" id="IPR036890">
    <property type="entry name" value="HATPase_C_sf"/>
</dbReference>
<feature type="compositionally biased region" description="Low complexity" evidence="6">
    <location>
        <begin position="741"/>
        <end position="758"/>
    </location>
</feature>
<dbReference type="AlphaFoldDB" id="A0A934QQG9"/>
<dbReference type="GO" id="GO:0000160">
    <property type="term" value="P:phosphorelay signal transduction system"/>
    <property type="evidence" value="ECO:0007669"/>
    <property type="project" value="TreeGrafter"/>
</dbReference>
<keyword evidence="3" id="KW-0597">Phosphoprotein</keyword>
<dbReference type="Pfam" id="PF08376">
    <property type="entry name" value="NIT"/>
    <property type="match status" value="1"/>
</dbReference>
<dbReference type="Gene3D" id="6.10.340.10">
    <property type="match status" value="1"/>
</dbReference>
<dbReference type="RefSeq" id="WP_200316536.1">
    <property type="nucleotide sequence ID" value="NZ_JAENJH010000002.1"/>
</dbReference>
<dbReference type="GO" id="GO:0005886">
    <property type="term" value="C:plasma membrane"/>
    <property type="evidence" value="ECO:0007669"/>
    <property type="project" value="TreeGrafter"/>
</dbReference>
<evidence type="ECO:0000256" key="4">
    <source>
        <dbReference type="ARBA" id="ARBA00022679"/>
    </source>
</evidence>
<evidence type="ECO:0000256" key="5">
    <source>
        <dbReference type="ARBA" id="ARBA00022777"/>
    </source>
</evidence>
<protein>
    <recommendedName>
        <fullName evidence="2">histidine kinase</fullName>
        <ecNumber evidence="2">2.7.13.3</ecNumber>
    </recommendedName>
</protein>
<dbReference type="Gene3D" id="3.30.565.10">
    <property type="entry name" value="Histidine kinase-like ATPase, C-terminal domain"/>
    <property type="match status" value="1"/>
</dbReference>
<evidence type="ECO:0000256" key="6">
    <source>
        <dbReference type="SAM" id="MobiDB-lite"/>
    </source>
</evidence>
<evidence type="ECO:0000313" key="9">
    <source>
        <dbReference type="EMBL" id="MBK1784276.1"/>
    </source>
</evidence>
<feature type="compositionally biased region" description="Basic and acidic residues" evidence="6">
    <location>
        <begin position="809"/>
        <end position="823"/>
    </location>
</feature>
<comment type="catalytic activity">
    <reaction evidence="1">
        <text>ATP + protein L-histidine = ADP + protein N-phospho-L-histidine.</text>
        <dbReference type="EC" id="2.7.13.3"/>
    </reaction>
</comment>
<evidence type="ECO:0000256" key="7">
    <source>
        <dbReference type="SAM" id="Phobius"/>
    </source>
</evidence>
<feature type="compositionally biased region" description="Basic and acidic residues" evidence="6">
    <location>
        <begin position="727"/>
        <end position="740"/>
    </location>
</feature>
<name>A0A934QQG9_9PSEU</name>
<dbReference type="InterPro" id="IPR013587">
    <property type="entry name" value="Nitrate/nitrite_sensing"/>
</dbReference>
<evidence type="ECO:0000256" key="3">
    <source>
        <dbReference type="ARBA" id="ARBA00022553"/>
    </source>
</evidence>
<dbReference type="EC" id="2.7.13.3" evidence="2"/>
<keyword evidence="4" id="KW-0808">Transferase</keyword>
<sequence>MFGSRTRRSSIRARVLAIAFVPSVALLLSGVALAGYLVYDAIGVRDFATKVHDAAEPGARFFAAVREERRLTLQDLASNGSDRAELDQVRGETDAAAAAINAELQGMVGDAPQNVRRSIAITAEQFARLPQFRQQIDAGAPSLQDAYDFYNRLIDEFAIGLNGVAQQAPDAETAYLRVTAMPLFTSADGMSRGDALAAAGFVGGGLTEEEFRTYVGQIGAYHAGLQSAAPEMIPEVRAQYEQLLQSEAWQRLTTVENAFLRGNQTQLPVPEEEWRAAARDVGTALMGIYIAQSSNATNIALDDADQTLVTSIIVGATVLLIALALFLIAWRLSNRLVQRLARLRADTLDIADNQMPQLVERVRAGESVDPDSEMAYLDHGNDEIGQVADAFNKAQQTAVAAAVEEAKTREGTKKVFLNIAHRSQVIVHRQLQALDAAERKQEDPDQLDMLFRLDHLSTRARRNAENLIILGGEQPGRQWRNPVALADLVRGATAETEDYKRVKVGKLPAMAVAGPAVGDLVHLLAELIDNATSFSPPQSRVEISGEIVGRGVVIEVEDQGLGIEPDQVDELNDLLRNPPDFSFMALSEEPRLGLFVVARLAAKHGVVVTLRESAYGGTRAIVLVLSDLLGPVPEADDASTEDAVPAQQTPALRRRPRATPQPAPTAQAAPAAPPAQNGGAPRELPKRRRELPQRESVQRETPQRESAPRENVFQDNAVRGNVAPRELPQRQRPAPERQQESRPPQEAGPQQPGGSMSPSRPPLPRRRRQQNLVPQLMETGPTIEQPEVATDSPEQARSRLSAFQRGTRQAREHDTGRDDPSGD</sequence>
<evidence type="ECO:0000259" key="8">
    <source>
        <dbReference type="SMART" id="SM00387"/>
    </source>
</evidence>
<comment type="caution">
    <text evidence="9">The sequence shown here is derived from an EMBL/GenBank/DDBJ whole genome shotgun (WGS) entry which is preliminary data.</text>
</comment>
<keyword evidence="5 9" id="KW-0418">Kinase</keyword>
<feature type="domain" description="Histidine kinase/HSP90-like ATPase" evidence="8">
    <location>
        <begin position="516"/>
        <end position="628"/>
    </location>
</feature>
<feature type="region of interest" description="Disordered" evidence="6">
    <location>
        <begin position="633"/>
        <end position="823"/>
    </location>
</feature>
<proteinExistence type="predicted"/>
<dbReference type="SMART" id="SM00387">
    <property type="entry name" value="HATPase_c"/>
    <property type="match status" value="1"/>
</dbReference>
<dbReference type="PANTHER" id="PTHR45436">
    <property type="entry name" value="SENSOR HISTIDINE KINASE YKOH"/>
    <property type="match status" value="1"/>
</dbReference>
<feature type="compositionally biased region" description="Low complexity" evidence="6">
    <location>
        <begin position="658"/>
        <end position="676"/>
    </location>
</feature>
<reference evidence="9" key="1">
    <citation type="submission" date="2020-12" db="EMBL/GenBank/DDBJ databases">
        <title>Prauserella sp. ASG 168, a novel actinomycete isolated from cave rock.</title>
        <authorList>
            <person name="Suriyachadkun C."/>
        </authorList>
    </citation>
    <scope>NUCLEOTIDE SEQUENCE</scope>
    <source>
        <strain evidence="9">ASG 168</strain>
    </source>
</reference>